<accession>A0AAN7SVM5</accession>
<feature type="compositionally biased region" description="Basic and acidic residues" evidence="1">
    <location>
        <begin position="347"/>
        <end position="366"/>
    </location>
</feature>
<dbReference type="EMBL" id="JAVRRJ010000007">
    <property type="protein sequence ID" value="KAK5082697.1"/>
    <property type="molecule type" value="Genomic_DNA"/>
</dbReference>
<gene>
    <name evidence="3" type="ORF">LTR05_006577</name>
</gene>
<keyword evidence="2" id="KW-0812">Transmembrane</keyword>
<sequence length="396" mass="43197">MFRRNPFTKLTSSPSSSSRGSRTPVSPFANDLPISENEVAASTPIPERPPLYTSDSWNDPPMSWTSQAAAYDVNPRRRKSSVIKHLVMGGDEGARYQPTYQDWRDGVRTPESASEKWDMRHAGLSTVRSRGAVVKVLTSFLLVISIVLGGLWVYGGEMPLVATPDTRVVSELMSKMRMNAADAWKSATSNINITMVGDNVAWHTSKIQEKIKGAWSLNQDVHSGLERVKRWITVSTALRPSNDPRGDERSSPVTVTVTSTSGGSVNPDLTKFMPETLATMIKSARATQTKASNSGPAVSLIKPTKSQEKESSITVLGRPVQVREVPSDGIDNVIPEPLEIVEEKDDENEKRPAQHSRTGEMWRKYADSGTGDSEVDGQPQSFAGTLADGVSPATET</sequence>
<feature type="compositionally biased region" description="Low complexity" evidence="1">
    <location>
        <begin position="251"/>
        <end position="265"/>
    </location>
</feature>
<dbReference type="Proteomes" id="UP001309876">
    <property type="component" value="Unassembled WGS sequence"/>
</dbReference>
<feature type="region of interest" description="Disordered" evidence="1">
    <location>
        <begin position="239"/>
        <end position="270"/>
    </location>
</feature>
<keyword evidence="2" id="KW-1133">Transmembrane helix</keyword>
<feature type="transmembrane region" description="Helical" evidence="2">
    <location>
        <begin position="132"/>
        <end position="154"/>
    </location>
</feature>
<keyword evidence="2" id="KW-0472">Membrane</keyword>
<dbReference type="AlphaFoldDB" id="A0AAN7SVM5"/>
<evidence type="ECO:0000256" key="1">
    <source>
        <dbReference type="SAM" id="MobiDB-lite"/>
    </source>
</evidence>
<feature type="compositionally biased region" description="Polar residues" evidence="1">
    <location>
        <begin position="287"/>
        <end position="296"/>
    </location>
</feature>
<evidence type="ECO:0000256" key="2">
    <source>
        <dbReference type="SAM" id="Phobius"/>
    </source>
</evidence>
<comment type="caution">
    <text evidence="3">The sequence shown here is derived from an EMBL/GenBank/DDBJ whole genome shotgun (WGS) entry which is preliminary data.</text>
</comment>
<name>A0AAN7SVM5_9EURO</name>
<evidence type="ECO:0000313" key="4">
    <source>
        <dbReference type="Proteomes" id="UP001309876"/>
    </source>
</evidence>
<keyword evidence="4" id="KW-1185">Reference proteome</keyword>
<evidence type="ECO:0000313" key="3">
    <source>
        <dbReference type="EMBL" id="KAK5082697.1"/>
    </source>
</evidence>
<proteinExistence type="predicted"/>
<feature type="compositionally biased region" description="Low complexity" evidence="1">
    <location>
        <begin position="11"/>
        <end position="27"/>
    </location>
</feature>
<organism evidence="3 4">
    <name type="scientific">Lithohypha guttulata</name>
    <dbReference type="NCBI Taxonomy" id="1690604"/>
    <lineage>
        <taxon>Eukaryota</taxon>
        <taxon>Fungi</taxon>
        <taxon>Dikarya</taxon>
        <taxon>Ascomycota</taxon>
        <taxon>Pezizomycotina</taxon>
        <taxon>Eurotiomycetes</taxon>
        <taxon>Chaetothyriomycetidae</taxon>
        <taxon>Chaetothyriales</taxon>
        <taxon>Trichomeriaceae</taxon>
        <taxon>Lithohypha</taxon>
    </lineage>
</organism>
<feature type="region of interest" description="Disordered" evidence="1">
    <location>
        <begin position="1"/>
        <end position="59"/>
    </location>
</feature>
<feature type="region of interest" description="Disordered" evidence="1">
    <location>
        <begin position="339"/>
        <end position="396"/>
    </location>
</feature>
<reference evidence="3 4" key="1">
    <citation type="submission" date="2023-08" db="EMBL/GenBank/DDBJ databases">
        <title>Black Yeasts Isolated from many extreme environments.</title>
        <authorList>
            <person name="Coleine C."/>
            <person name="Stajich J.E."/>
            <person name="Selbmann L."/>
        </authorList>
    </citation>
    <scope>NUCLEOTIDE SEQUENCE [LARGE SCALE GENOMIC DNA]</scope>
    <source>
        <strain evidence="3 4">CCFEE 5910</strain>
    </source>
</reference>
<feature type="region of interest" description="Disordered" evidence="1">
    <location>
        <begin position="287"/>
        <end position="313"/>
    </location>
</feature>
<protein>
    <submittedName>
        <fullName evidence="3">Uncharacterized protein</fullName>
    </submittedName>
</protein>